<dbReference type="PANTHER" id="PTHR34605:SF3">
    <property type="entry name" value="P CELL-TYPE AGGLUTINATION PROTEIN MAP4-LIKE-RELATED"/>
    <property type="match status" value="1"/>
</dbReference>
<dbReference type="InterPro" id="IPR011010">
    <property type="entry name" value="DNA_brk_join_enz"/>
</dbReference>
<keyword evidence="1" id="KW-0233">DNA recombination</keyword>
<keyword evidence="3" id="KW-1185">Reference proteome</keyword>
<gene>
    <name evidence="2" type="ORF">ETSY2_53490</name>
</gene>
<dbReference type="AlphaFoldDB" id="W4L516"/>
<sequence length="188" mass="20058">LTSPSPTTYDKRRHLLASDISVDSHHEPSTVAIRVKASKTDQFGQGVTIYLGVTKNELCPVTALLQYLTIRPGGDGPLFIAKEGKFLTKPGLVQKVREALTAAGIDSSHYSGHSFRIGAATTAAACGVSDSLIKTLGRWSSSAFQSYIKIPSIHLAQASSVLAPQRTAVSTHQHLQPCNTNISNCTQT</sequence>
<reference evidence="2 3" key="1">
    <citation type="journal article" date="2014" name="Nature">
        <title>An environmental bacterial taxon with a large and distinct metabolic repertoire.</title>
        <authorList>
            <person name="Wilson M.C."/>
            <person name="Mori T."/>
            <person name="Ruckert C."/>
            <person name="Uria A.R."/>
            <person name="Helf M.J."/>
            <person name="Takada K."/>
            <person name="Gernert C."/>
            <person name="Steffens U.A."/>
            <person name="Heycke N."/>
            <person name="Schmitt S."/>
            <person name="Rinke C."/>
            <person name="Helfrich E.J."/>
            <person name="Brachmann A.O."/>
            <person name="Gurgui C."/>
            <person name="Wakimoto T."/>
            <person name="Kracht M."/>
            <person name="Crusemann M."/>
            <person name="Hentschel U."/>
            <person name="Abe I."/>
            <person name="Matsunaga S."/>
            <person name="Kalinowski J."/>
            <person name="Takeyama H."/>
            <person name="Piel J."/>
        </authorList>
    </citation>
    <scope>NUCLEOTIDE SEQUENCE [LARGE SCALE GENOMIC DNA]</scope>
    <source>
        <strain evidence="3">TSY2</strain>
    </source>
</reference>
<evidence type="ECO:0008006" key="4">
    <source>
        <dbReference type="Google" id="ProtNLM"/>
    </source>
</evidence>
<proteinExistence type="predicted"/>
<dbReference type="GO" id="GO:0015074">
    <property type="term" value="P:DNA integration"/>
    <property type="evidence" value="ECO:0007669"/>
    <property type="project" value="InterPro"/>
</dbReference>
<evidence type="ECO:0000256" key="1">
    <source>
        <dbReference type="ARBA" id="ARBA00023172"/>
    </source>
</evidence>
<dbReference type="Gene3D" id="1.10.443.10">
    <property type="entry name" value="Intergrase catalytic core"/>
    <property type="match status" value="1"/>
</dbReference>
<evidence type="ECO:0000313" key="2">
    <source>
        <dbReference type="EMBL" id="ETW92411.1"/>
    </source>
</evidence>
<organism evidence="2 3">
    <name type="scientific">Candidatus Entotheonella gemina</name>
    <dbReference type="NCBI Taxonomy" id="1429439"/>
    <lineage>
        <taxon>Bacteria</taxon>
        <taxon>Pseudomonadati</taxon>
        <taxon>Nitrospinota/Tectimicrobiota group</taxon>
        <taxon>Candidatus Tectimicrobiota</taxon>
        <taxon>Candidatus Entotheonellia</taxon>
        <taxon>Candidatus Entotheonellales</taxon>
        <taxon>Candidatus Entotheonellaceae</taxon>
        <taxon>Candidatus Entotheonella</taxon>
    </lineage>
</organism>
<accession>W4L516</accession>
<dbReference type="SUPFAM" id="SSF56349">
    <property type="entry name" value="DNA breaking-rejoining enzymes"/>
    <property type="match status" value="1"/>
</dbReference>
<protein>
    <recommendedName>
        <fullName evidence="4">Tyr recombinase domain-containing protein</fullName>
    </recommendedName>
</protein>
<dbReference type="InterPro" id="IPR013762">
    <property type="entry name" value="Integrase-like_cat_sf"/>
</dbReference>
<dbReference type="HOGENOM" id="CLU_003292_1_2_7"/>
<dbReference type="GO" id="GO:0006310">
    <property type="term" value="P:DNA recombination"/>
    <property type="evidence" value="ECO:0007669"/>
    <property type="project" value="UniProtKB-KW"/>
</dbReference>
<dbReference type="InterPro" id="IPR052925">
    <property type="entry name" value="Phage_Integrase-like_Recomb"/>
</dbReference>
<dbReference type="Proteomes" id="UP000019140">
    <property type="component" value="Unassembled WGS sequence"/>
</dbReference>
<name>W4L516_9BACT</name>
<evidence type="ECO:0000313" key="3">
    <source>
        <dbReference type="Proteomes" id="UP000019140"/>
    </source>
</evidence>
<dbReference type="GO" id="GO:0003677">
    <property type="term" value="F:DNA binding"/>
    <property type="evidence" value="ECO:0007669"/>
    <property type="project" value="InterPro"/>
</dbReference>
<dbReference type="PANTHER" id="PTHR34605">
    <property type="entry name" value="PHAGE_INTEGRASE DOMAIN-CONTAINING PROTEIN"/>
    <property type="match status" value="1"/>
</dbReference>
<feature type="non-terminal residue" evidence="2">
    <location>
        <position position="1"/>
    </location>
</feature>
<comment type="caution">
    <text evidence="2">The sequence shown here is derived from an EMBL/GenBank/DDBJ whole genome shotgun (WGS) entry which is preliminary data.</text>
</comment>
<dbReference type="EMBL" id="AZHX01002916">
    <property type="protein sequence ID" value="ETW92411.1"/>
    <property type="molecule type" value="Genomic_DNA"/>
</dbReference>